<accession>A0ABT4IBF2</accession>
<evidence type="ECO:0000256" key="1">
    <source>
        <dbReference type="SAM" id="MobiDB-lite"/>
    </source>
</evidence>
<keyword evidence="2" id="KW-1133">Transmembrane helix</keyword>
<feature type="compositionally biased region" description="Basic and acidic residues" evidence="1">
    <location>
        <begin position="1"/>
        <end position="10"/>
    </location>
</feature>
<name>A0ABT4IBF2_9ACTO</name>
<reference evidence="3" key="1">
    <citation type="submission" date="2022-10" db="EMBL/GenBank/DDBJ databases">
        <title>Genome sequence of Actinomyces israelii ATCC 10048.</title>
        <authorList>
            <person name="Watt R.M."/>
            <person name="Tong W.M."/>
        </authorList>
    </citation>
    <scope>NUCLEOTIDE SEQUENCE</scope>
    <source>
        <strain evidence="3">ATCC 10048</strain>
    </source>
</reference>
<dbReference type="EMBL" id="JAPTMY010000038">
    <property type="protein sequence ID" value="MCZ0859074.1"/>
    <property type="molecule type" value="Genomic_DNA"/>
</dbReference>
<dbReference type="InterPro" id="IPR021373">
    <property type="entry name" value="DUF2993"/>
</dbReference>
<organism evidence="3 4">
    <name type="scientific">Actinomyces israelii</name>
    <dbReference type="NCBI Taxonomy" id="1659"/>
    <lineage>
        <taxon>Bacteria</taxon>
        <taxon>Bacillati</taxon>
        <taxon>Actinomycetota</taxon>
        <taxon>Actinomycetes</taxon>
        <taxon>Actinomycetales</taxon>
        <taxon>Actinomycetaceae</taxon>
        <taxon>Actinomyces</taxon>
    </lineage>
</organism>
<keyword evidence="4" id="KW-1185">Reference proteome</keyword>
<feature type="compositionally biased region" description="Gly residues" evidence="1">
    <location>
        <begin position="12"/>
        <end position="23"/>
    </location>
</feature>
<protein>
    <submittedName>
        <fullName evidence="3">LmeA family phospholipid-binding protein</fullName>
    </submittedName>
</protein>
<feature type="compositionally biased region" description="Low complexity" evidence="1">
    <location>
        <begin position="35"/>
        <end position="54"/>
    </location>
</feature>
<comment type="caution">
    <text evidence="3">The sequence shown here is derived from an EMBL/GenBank/DDBJ whole genome shotgun (WGS) entry which is preliminary data.</text>
</comment>
<sequence>MSGVAGDDRTTAGGGRAGDGPPAGSGHWRPLRVTAGDSAGASPAGAPASAGALADGDRAAPPPAVPGTDGGGSGGIASSDGRQRDRPRRRRGGAVVVVLLVLVLAVGGACAGAELYVRFRVASTVRSAMPGLSSDARVATEGLVLPQVLRGELDSLSVTAGELELASKGGADGQDADAGPDGSARGGLRLLDADASLTSVGLSDPFPAGRVDATASVGWDQVATMVAAAAPNMSAVTVQAGSAGSDDAPGTVSASAGVLGLAASLTIVPSVTDDGGLLLDVTSVTVRGVELGTDATVFGRPVLSYVGLDTHEIRIGADSLPQGLNLTRVSVTDKGLRLTLSGSDVELADL</sequence>
<evidence type="ECO:0000313" key="4">
    <source>
        <dbReference type="Proteomes" id="UP001072034"/>
    </source>
</evidence>
<dbReference type="RefSeq" id="WP_268918369.1">
    <property type="nucleotide sequence ID" value="NZ_JAPTMY010000038.1"/>
</dbReference>
<keyword evidence="2" id="KW-0812">Transmembrane</keyword>
<evidence type="ECO:0000256" key="2">
    <source>
        <dbReference type="SAM" id="Phobius"/>
    </source>
</evidence>
<dbReference type="Proteomes" id="UP001072034">
    <property type="component" value="Unassembled WGS sequence"/>
</dbReference>
<feature type="region of interest" description="Disordered" evidence="1">
    <location>
        <begin position="1"/>
        <end position="90"/>
    </location>
</feature>
<gene>
    <name evidence="3" type="ORF">OHJ16_13600</name>
</gene>
<dbReference type="Pfam" id="PF11209">
    <property type="entry name" value="LmeA"/>
    <property type="match status" value="1"/>
</dbReference>
<keyword evidence="2" id="KW-0472">Membrane</keyword>
<evidence type="ECO:0000313" key="3">
    <source>
        <dbReference type="EMBL" id="MCZ0859074.1"/>
    </source>
</evidence>
<proteinExistence type="predicted"/>
<feature type="transmembrane region" description="Helical" evidence="2">
    <location>
        <begin position="92"/>
        <end position="117"/>
    </location>
</feature>